<evidence type="ECO:0000313" key="5">
    <source>
        <dbReference type="Proteomes" id="UP001560685"/>
    </source>
</evidence>
<dbReference type="SUPFAM" id="SSF53041">
    <property type="entry name" value="Resolvase-like"/>
    <property type="match status" value="1"/>
</dbReference>
<protein>
    <submittedName>
        <fullName evidence="4">Recombinase family protein</fullName>
    </submittedName>
</protein>
<dbReference type="PANTHER" id="PTHR30461">
    <property type="entry name" value="DNA-INVERTASE FROM LAMBDOID PROPHAGE"/>
    <property type="match status" value="1"/>
</dbReference>
<reference evidence="4 5" key="1">
    <citation type="submission" date="2024-05" db="EMBL/GenBank/DDBJ databases">
        <title>Three bacterial strains, DH-69, EH-24, and ECK-19 isolated from coastal sediments.</title>
        <authorList>
            <person name="Ye Y.-Q."/>
            <person name="Du Z.-J."/>
        </authorList>
    </citation>
    <scope>NUCLEOTIDE SEQUENCE [LARGE SCALE GENOMIC DNA]</scope>
    <source>
        <strain evidence="4 5">ECK-19</strain>
    </source>
</reference>
<dbReference type="Pfam" id="PF00239">
    <property type="entry name" value="Resolvase"/>
    <property type="match status" value="1"/>
</dbReference>
<evidence type="ECO:0000259" key="2">
    <source>
        <dbReference type="PROSITE" id="PS51736"/>
    </source>
</evidence>
<dbReference type="EMBL" id="JBEHZE010000002">
    <property type="protein sequence ID" value="MEX6634568.1"/>
    <property type="molecule type" value="Genomic_DNA"/>
</dbReference>
<accession>A0ABV3Z7W8</accession>
<organism evidence="4 5">
    <name type="scientific">Hyphococcus lacteus</name>
    <dbReference type="NCBI Taxonomy" id="3143536"/>
    <lineage>
        <taxon>Bacteria</taxon>
        <taxon>Pseudomonadati</taxon>
        <taxon>Pseudomonadota</taxon>
        <taxon>Alphaproteobacteria</taxon>
        <taxon>Parvularculales</taxon>
        <taxon>Parvularculaceae</taxon>
        <taxon>Hyphococcus</taxon>
    </lineage>
</organism>
<gene>
    <name evidence="4" type="ORF">ABFZ84_13520</name>
</gene>
<name>A0ABV3Z7W8_9PROT</name>
<feature type="domain" description="Recombinase" evidence="3">
    <location>
        <begin position="163"/>
        <end position="273"/>
    </location>
</feature>
<evidence type="ECO:0000259" key="3">
    <source>
        <dbReference type="PROSITE" id="PS51737"/>
    </source>
</evidence>
<sequence length="546" mass="60868">MKRCAIYTRKSTEEGLDQAFNSLDAQREACEAYIASQRHEGWKLVKTRFDDGGLSGGNMDRPALKALLAEIDAGRIDLIVVYKVDRLTRSLADFAKLVERFDAQEVSFVSVTQQFNTSSSMGRLTLNVLLSFAQFEREVTAERIKDKIAASRRKGLWTGGNPPLGYDNIDKKLVVNEAEAKTVRRLFELYLETVCVRSVLKIARDEGLQSKQRSHGGGKPITRGPLYHILANPIYVGLVRCGSELHEGAHDAIVDKALWDNVQSKRRAASQRKGIKTRSSNPLSGKLFADGHRLTPSHASKGGKRYRYYVSHAFEKGTAAATARWRINAETLDATIVKVMAEGMASPDIMQSLLPKGASASDLQGARHAIDQMHAEQLGQSSQSILLRWVTRIKRVDLYETGMEIILYASALFGKDVQLPLLETCVIKSQTHIGKRGTGLRLVLGKTETHPVPNETIAGLLKTAFLWRDRWFNNPDTALKDIAKEANTDISDVSKQMRLAFLAPDIVRALLDGTTSDDWTPERLRRLADLPLTWSEQRRLFGLAQN</sequence>
<dbReference type="InterPro" id="IPR011109">
    <property type="entry name" value="DNA_bind_recombinase_dom"/>
</dbReference>
<dbReference type="InterPro" id="IPR036162">
    <property type="entry name" value="Resolvase-like_N_sf"/>
</dbReference>
<dbReference type="InterPro" id="IPR006119">
    <property type="entry name" value="Resolv_N"/>
</dbReference>
<dbReference type="RefSeq" id="WP_369314614.1">
    <property type="nucleotide sequence ID" value="NZ_JBEHZE010000002.1"/>
</dbReference>
<evidence type="ECO:0000256" key="1">
    <source>
        <dbReference type="SAM" id="MobiDB-lite"/>
    </source>
</evidence>
<proteinExistence type="predicted"/>
<dbReference type="InterPro" id="IPR038109">
    <property type="entry name" value="DNA_bind_recomb_sf"/>
</dbReference>
<evidence type="ECO:0000313" key="4">
    <source>
        <dbReference type="EMBL" id="MEX6634568.1"/>
    </source>
</evidence>
<dbReference type="Proteomes" id="UP001560685">
    <property type="component" value="Unassembled WGS sequence"/>
</dbReference>
<dbReference type="Gene3D" id="3.40.50.1390">
    <property type="entry name" value="Resolvase, N-terminal catalytic domain"/>
    <property type="match status" value="1"/>
</dbReference>
<feature type="region of interest" description="Disordered" evidence="1">
    <location>
        <begin position="268"/>
        <end position="296"/>
    </location>
</feature>
<comment type="caution">
    <text evidence="4">The sequence shown here is derived from an EMBL/GenBank/DDBJ whole genome shotgun (WGS) entry which is preliminary data.</text>
</comment>
<dbReference type="Gene3D" id="3.90.1750.20">
    <property type="entry name" value="Putative Large Serine Recombinase, Chain B, Domain 2"/>
    <property type="match status" value="1"/>
</dbReference>
<dbReference type="PROSITE" id="PS51737">
    <property type="entry name" value="RECOMBINASE_DNA_BIND"/>
    <property type="match status" value="1"/>
</dbReference>
<dbReference type="PROSITE" id="PS51736">
    <property type="entry name" value="RECOMBINASES_3"/>
    <property type="match status" value="1"/>
</dbReference>
<dbReference type="CDD" id="cd03768">
    <property type="entry name" value="SR_ResInv"/>
    <property type="match status" value="1"/>
</dbReference>
<dbReference type="PANTHER" id="PTHR30461:SF23">
    <property type="entry name" value="DNA RECOMBINASE-RELATED"/>
    <property type="match status" value="1"/>
</dbReference>
<dbReference type="SMART" id="SM00857">
    <property type="entry name" value="Resolvase"/>
    <property type="match status" value="1"/>
</dbReference>
<dbReference type="InterPro" id="IPR050639">
    <property type="entry name" value="SSR_resolvase"/>
</dbReference>
<feature type="domain" description="Resolvase/invertase-type recombinase catalytic" evidence="2">
    <location>
        <begin position="3"/>
        <end position="155"/>
    </location>
</feature>
<keyword evidence="5" id="KW-1185">Reference proteome</keyword>
<dbReference type="Pfam" id="PF07508">
    <property type="entry name" value="Recombinase"/>
    <property type="match status" value="1"/>
</dbReference>